<dbReference type="EMBL" id="AP018694">
    <property type="protein sequence ID" value="BBE19611.1"/>
    <property type="molecule type" value="Genomic_DNA"/>
</dbReference>
<dbReference type="RefSeq" id="WP_318347841.1">
    <property type="nucleotide sequence ID" value="NZ_AP018694.1"/>
</dbReference>
<evidence type="ECO:0000256" key="2">
    <source>
        <dbReference type="ARBA" id="ARBA00006577"/>
    </source>
</evidence>
<evidence type="ECO:0000259" key="8">
    <source>
        <dbReference type="PROSITE" id="PS50059"/>
    </source>
</evidence>
<accession>A0A5K7SDC8</accession>
<keyword evidence="4 5" id="KW-0413">Isomerase</keyword>
<dbReference type="PROSITE" id="PS51257">
    <property type="entry name" value="PROKAR_LIPOPROTEIN"/>
    <property type="match status" value="1"/>
</dbReference>
<dbReference type="PANTHER" id="PTHR43811">
    <property type="entry name" value="FKBP-TYPE PEPTIDYL-PROLYL CIS-TRANS ISOMERASE FKPA"/>
    <property type="match status" value="1"/>
</dbReference>
<name>A0A5K7SDC8_9BACT</name>
<protein>
    <recommendedName>
        <fullName evidence="6">Peptidyl-prolyl cis-trans isomerase</fullName>
        <ecNumber evidence="6">5.2.1.8</ecNumber>
    </recommendedName>
</protein>
<dbReference type="Gene3D" id="3.10.50.40">
    <property type="match status" value="1"/>
</dbReference>
<dbReference type="GO" id="GO:0000785">
    <property type="term" value="C:chromatin"/>
    <property type="evidence" value="ECO:0007669"/>
    <property type="project" value="TreeGrafter"/>
</dbReference>
<dbReference type="Proteomes" id="UP001193389">
    <property type="component" value="Chromosome"/>
</dbReference>
<feature type="signal peptide" evidence="7">
    <location>
        <begin position="1"/>
        <end position="27"/>
    </location>
</feature>
<comment type="similarity">
    <text evidence="2 6">Belongs to the FKBP-type PPIase family.</text>
</comment>
<evidence type="ECO:0000256" key="3">
    <source>
        <dbReference type="ARBA" id="ARBA00023110"/>
    </source>
</evidence>
<dbReference type="InterPro" id="IPR046357">
    <property type="entry name" value="PPIase_dom_sf"/>
</dbReference>
<reference evidence="9" key="1">
    <citation type="journal article" date="2020" name="Int. J. Syst. Evol. Microbiol.">
        <title>Aquipluma nitroreducens gen. nov. sp. nov., a novel facultatively anaerobic bacterium isolated from a freshwater lake.</title>
        <authorList>
            <person name="Watanabe M."/>
            <person name="Kojima H."/>
            <person name="Fukui M."/>
        </authorList>
    </citation>
    <scope>NUCLEOTIDE SEQUENCE</scope>
    <source>
        <strain evidence="9">MeG22</strain>
    </source>
</reference>
<proteinExistence type="inferred from homology"/>
<keyword evidence="10" id="KW-1185">Reference proteome</keyword>
<organism evidence="9 10">
    <name type="scientific">Aquipluma nitroreducens</name>
    <dbReference type="NCBI Taxonomy" id="2010828"/>
    <lineage>
        <taxon>Bacteria</taxon>
        <taxon>Pseudomonadati</taxon>
        <taxon>Bacteroidota</taxon>
        <taxon>Bacteroidia</taxon>
        <taxon>Marinilabiliales</taxon>
        <taxon>Prolixibacteraceae</taxon>
        <taxon>Aquipluma</taxon>
    </lineage>
</organism>
<gene>
    <name evidence="9" type="ORF">AQPE_3797</name>
</gene>
<evidence type="ECO:0000256" key="5">
    <source>
        <dbReference type="PROSITE-ProRule" id="PRU00277"/>
    </source>
</evidence>
<dbReference type="KEGG" id="anf:AQPE_3797"/>
<keyword evidence="3 5" id="KW-0697">Rotamase</keyword>
<evidence type="ECO:0000256" key="6">
    <source>
        <dbReference type="RuleBase" id="RU003915"/>
    </source>
</evidence>
<dbReference type="GO" id="GO:0003755">
    <property type="term" value="F:peptidyl-prolyl cis-trans isomerase activity"/>
    <property type="evidence" value="ECO:0007669"/>
    <property type="project" value="UniProtKB-UniRule"/>
</dbReference>
<evidence type="ECO:0000256" key="4">
    <source>
        <dbReference type="ARBA" id="ARBA00023235"/>
    </source>
</evidence>
<dbReference type="SUPFAM" id="SSF54534">
    <property type="entry name" value="FKBP-like"/>
    <property type="match status" value="1"/>
</dbReference>
<keyword evidence="7" id="KW-0732">Signal</keyword>
<dbReference type="EC" id="5.2.1.8" evidence="6"/>
<dbReference type="InterPro" id="IPR001179">
    <property type="entry name" value="PPIase_FKBP_dom"/>
</dbReference>
<evidence type="ECO:0000256" key="7">
    <source>
        <dbReference type="SAM" id="SignalP"/>
    </source>
</evidence>
<dbReference type="PANTHER" id="PTHR43811:SF19">
    <property type="entry name" value="39 KDA FK506-BINDING NUCLEAR PROTEIN"/>
    <property type="match status" value="1"/>
</dbReference>
<feature type="chain" id="PRO_5024406130" description="Peptidyl-prolyl cis-trans isomerase" evidence="7">
    <location>
        <begin position="28"/>
        <end position="167"/>
    </location>
</feature>
<sequence length="167" mass="18412">MKNLNFVFKYFVLLLFLAAFVSSCMKSSDPSSGNTAETEAAQIKSWKAKMKSENIAYDSTATKIFYVIDKTKVGTGPNVTTGNTVTVKYTGTYMDGTIFDSSDNFTYVQKSSSSRMIAGWEEGIELLNKGAKGTFLFPSSLAYGPYGYYSIPGYTPLFFVIEVVDIK</sequence>
<feature type="domain" description="PPIase FKBP-type" evidence="8">
    <location>
        <begin position="82"/>
        <end position="167"/>
    </location>
</feature>
<dbReference type="Pfam" id="PF00254">
    <property type="entry name" value="FKBP_C"/>
    <property type="match status" value="1"/>
</dbReference>
<evidence type="ECO:0000313" key="9">
    <source>
        <dbReference type="EMBL" id="BBE19611.1"/>
    </source>
</evidence>
<evidence type="ECO:0000256" key="1">
    <source>
        <dbReference type="ARBA" id="ARBA00000971"/>
    </source>
</evidence>
<comment type="catalytic activity">
    <reaction evidence="1 5 6">
        <text>[protein]-peptidylproline (omega=180) = [protein]-peptidylproline (omega=0)</text>
        <dbReference type="Rhea" id="RHEA:16237"/>
        <dbReference type="Rhea" id="RHEA-COMP:10747"/>
        <dbReference type="Rhea" id="RHEA-COMP:10748"/>
        <dbReference type="ChEBI" id="CHEBI:83833"/>
        <dbReference type="ChEBI" id="CHEBI:83834"/>
        <dbReference type="EC" id="5.2.1.8"/>
    </reaction>
</comment>
<evidence type="ECO:0000313" key="10">
    <source>
        <dbReference type="Proteomes" id="UP001193389"/>
    </source>
</evidence>
<dbReference type="AlphaFoldDB" id="A0A5K7SDC8"/>
<dbReference type="PROSITE" id="PS50059">
    <property type="entry name" value="FKBP_PPIASE"/>
    <property type="match status" value="1"/>
</dbReference>